<evidence type="ECO:0000313" key="2">
    <source>
        <dbReference type="Proteomes" id="UP001065593"/>
    </source>
</evidence>
<evidence type="ECO:0008006" key="3">
    <source>
        <dbReference type="Google" id="ProtNLM"/>
    </source>
</evidence>
<dbReference type="Proteomes" id="UP001065593">
    <property type="component" value="Unassembled WGS sequence"/>
</dbReference>
<evidence type="ECO:0000313" key="1">
    <source>
        <dbReference type="EMBL" id="GLC88233.1"/>
    </source>
</evidence>
<comment type="caution">
    <text evidence="1">The sequence shown here is derived from an EMBL/GenBank/DDBJ whole genome shotgun (WGS) entry which is preliminary data.</text>
</comment>
<dbReference type="EMBL" id="BRZA01000002">
    <property type="protein sequence ID" value="GLC88233.1"/>
    <property type="molecule type" value="Genomic_DNA"/>
</dbReference>
<name>A0ABQ5NJE3_9BACI</name>
<reference evidence="1" key="1">
    <citation type="submission" date="2022-08" db="EMBL/GenBank/DDBJ databases">
        <title>Draft genome sequence of Lysinibacillus sp. strain KH24.</title>
        <authorList>
            <person name="Kanbe H."/>
            <person name="Itoh H."/>
        </authorList>
    </citation>
    <scope>NUCLEOTIDE SEQUENCE</scope>
    <source>
        <strain evidence="1">KH24</strain>
    </source>
</reference>
<protein>
    <recommendedName>
        <fullName evidence="3">YopX protein domain-containing protein</fullName>
    </recommendedName>
</protein>
<accession>A0ABQ5NJE3</accession>
<keyword evidence="2" id="KW-1185">Reference proteome</keyword>
<proteinExistence type="predicted"/>
<organism evidence="1 2">
    <name type="scientific">Lysinibacillus piscis</name>
    <dbReference type="NCBI Taxonomy" id="2518931"/>
    <lineage>
        <taxon>Bacteria</taxon>
        <taxon>Bacillati</taxon>
        <taxon>Bacillota</taxon>
        <taxon>Bacilli</taxon>
        <taxon>Bacillales</taxon>
        <taxon>Bacillaceae</taxon>
        <taxon>Lysinibacillus</taxon>
    </lineage>
</organism>
<gene>
    <name evidence="1" type="ORF">LYSBPC_13600</name>
</gene>
<sequence length="59" mass="6755">MKIWEIIKDCANGSYIEGDAFINELGQEIYFDGHSIKGLEDLNPKSTWQHATLIEREVS</sequence>